<evidence type="ECO:0000256" key="1">
    <source>
        <dbReference type="SAM" id="MobiDB-lite"/>
    </source>
</evidence>
<dbReference type="SUPFAM" id="SSF54236">
    <property type="entry name" value="Ubiquitin-like"/>
    <property type="match status" value="1"/>
</dbReference>
<dbReference type="VEuPathDB" id="FungiDB:PYU1_G000895"/>
<keyword evidence="3" id="KW-1185">Reference proteome</keyword>
<organism evidence="2 3">
    <name type="scientific">Globisporangium ultimum (strain ATCC 200006 / CBS 805.95 / DAOM BR144)</name>
    <name type="common">Pythium ultimum</name>
    <dbReference type="NCBI Taxonomy" id="431595"/>
    <lineage>
        <taxon>Eukaryota</taxon>
        <taxon>Sar</taxon>
        <taxon>Stramenopiles</taxon>
        <taxon>Oomycota</taxon>
        <taxon>Peronosporomycetes</taxon>
        <taxon>Pythiales</taxon>
        <taxon>Pythiaceae</taxon>
        <taxon>Globisporangium</taxon>
    </lineage>
</organism>
<evidence type="ECO:0000313" key="3">
    <source>
        <dbReference type="Proteomes" id="UP000019132"/>
    </source>
</evidence>
<dbReference type="EnsemblProtists" id="PYU1_T000895">
    <property type="protein sequence ID" value="PYU1_T000895"/>
    <property type="gene ID" value="PYU1_G000895"/>
</dbReference>
<dbReference type="InParanoid" id="K3W7F4"/>
<dbReference type="Proteomes" id="UP000019132">
    <property type="component" value="Unassembled WGS sequence"/>
</dbReference>
<name>K3W7F4_GLOUD</name>
<accession>K3W7F4</accession>
<evidence type="ECO:0000313" key="2">
    <source>
        <dbReference type="EnsemblProtists" id="PYU1_T000895"/>
    </source>
</evidence>
<dbReference type="AlphaFoldDB" id="K3W7F4"/>
<reference evidence="2" key="3">
    <citation type="submission" date="2015-02" db="UniProtKB">
        <authorList>
            <consortium name="EnsemblProtists"/>
        </authorList>
    </citation>
    <scope>IDENTIFICATION</scope>
    <source>
        <strain evidence="2">DAOM BR144</strain>
    </source>
</reference>
<dbReference type="InterPro" id="IPR029071">
    <property type="entry name" value="Ubiquitin-like_domsf"/>
</dbReference>
<dbReference type="EMBL" id="GL376620">
    <property type="status" value="NOT_ANNOTATED_CDS"/>
    <property type="molecule type" value="Genomic_DNA"/>
</dbReference>
<proteinExistence type="predicted"/>
<feature type="compositionally biased region" description="Low complexity" evidence="1">
    <location>
        <begin position="10"/>
        <end position="26"/>
    </location>
</feature>
<reference evidence="3" key="2">
    <citation type="submission" date="2010-04" db="EMBL/GenBank/DDBJ databases">
        <authorList>
            <person name="Buell R."/>
            <person name="Hamilton J."/>
            <person name="Hostetler J."/>
        </authorList>
    </citation>
    <scope>NUCLEOTIDE SEQUENCE [LARGE SCALE GENOMIC DNA]</scope>
    <source>
        <strain evidence="3">DAOM:BR144</strain>
    </source>
</reference>
<dbReference type="CDD" id="cd17039">
    <property type="entry name" value="Ubl_ubiquitin_like"/>
    <property type="match status" value="1"/>
</dbReference>
<protein>
    <recommendedName>
        <fullName evidence="4">Ubiquitin-like domain-containing protein</fullName>
    </recommendedName>
</protein>
<feature type="region of interest" description="Disordered" evidence="1">
    <location>
        <begin position="1"/>
        <end position="30"/>
    </location>
</feature>
<sequence>MTTLQHSPDATGNSNAAASSSAAATGDTKQISLNVRTLDHTTYPINICSDASVPQLKELVAEETGVVG</sequence>
<reference evidence="3" key="1">
    <citation type="journal article" date="2010" name="Genome Biol.">
        <title>Genome sequence of the necrotrophic plant pathogen Pythium ultimum reveals original pathogenicity mechanisms and effector repertoire.</title>
        <authorList>
            <person name="Levesque C.A."/>
            <person name="Brouwer H."/>
            <person name="Cano L."/>
            <person name="Hamilton J.P."/>
            <person name="Holt C."/>
            <person name="Huitema E."/>
            <person name="Raffaele S."/>
            <person name="Robideau G.P."/>
            <person name="Thines M."/>
            <person name="Win J."/>
            <person name="Zerillo M.M."/>
            <person name="Beakes G.W."/>
            <person name="Boore J.L."/>
            <person name="Busam D."/>
            <person name="Dumas B."/>
            <person name="Ferriera S."/>
            <person name="Fuerstenberg S.I."/>
            <person name="Gachon C.M."/>
            <person name="Gaulin E."/>
            <person name="Govers F."/>
            <person name="Grenville-Briggs L."/>
            <person name="Horner N."/>
            <person name="Hostetler J."/>
            <person name="Jiang R.H."/>
            <person name="Johnson J."/>
            <person name="Krajaejun T."/>
            <person name="Lin H."/>
            <person name="Meijer H.J."/>
            <person name="Moore B."/>
            <person name="Morris P."/>
            <person name="Phuntmart V."/>
            <person name="Puiu D."/>
            <person name="Shetty J."/>
            <person name="Stajich J.E."/>
            <person name="Tripathy S."/>
            <person name="Wawra S."/>
            <person name="van West P."/>
            <person name="Whitty B.R."/>
            <person name="Coutinho P.M."/>
            <person name="Henrissat B."/>
            <person name="Martin F."/>
            <person name="Thomas P.D."/>
            <person name="Tyler B.M."/>
            <person name="De Vries R.P."/>
            <person name="Kamoun S."/>
            <person name="Yandell M."/>
            <person name="Tisserat N."/>
            <person name="Buell C.R."/>
        </authorList>
    </citation>
    <scope>NUCLEOTIDE SEQUENCE</scope>
    <source>
        <strain evidence="3">DAOM:BR144</strain>
    </source>
</reference>
<dbReference type="Gene3D" id="3.10.20.90">
    <property type="entry name" value="Phosphatidylinositol 3-kinase Catalytic Subunit, Chain A, domain 1"/>
    <property type="match status" value="1"/>
</dbReference>
<evidence type="ECO:0008006" key="4">
    <source>
        <dbReference type="Google" id="ProtNLM"/>
    </source>
</evidence>
<dbReference type="HOGENOM" id="CLU_2799605_0_0_1"/>